<comment type="caution">
    <text evidence="9">The sequence shown here is derived from an EMBL/GenBank/DDBJ whole genome shotgun (WGS) entry which is preliminary data.</text>
</comment>
<name>A0A368FIK1_ANCCA</name>
<keyword evidence="4 8" id="KW-0592">Phosphate transport</keyword>
<dbReference type="InterPro" id="IPR001204">
    <property type="entry name" value="Phos_transporter"/>
</dbReference>
<sequence>MNRCPHSGCSMWLATVTYLSMPVSTTQSLVGGTLGYSLVLRGTHGIRWVTFIHIVISWVASPLISGAISVCLYAVVDFAILRRVSTFSTWISELHSTCEGLLVEIRVTFQEDQFKCGLKALPVFYFICIAFNVFMVTWHGSKSAVKDRFFIHSVSVEEPTGLPGTSTFSVDEGTKDKSRKDVNSPKSITAFLRWLRPNPHQVEDPRTGRLFGLIQILTACFAGFAHGAQDVSNAVAPLAALVSIYSQKSSSQTEEVPIYVLLLGVSGICGGLWIFGDRVIATVGSKVSRINPASGFTIEFGAALTSLLASKFALPISTTHCLIGSVVAIGSFRGKEPIQWRMLRNIVISWLVTIPISGIASALIMFVLKMAA</sequence>
<dbReference type="PANTHER" id="PTHR11101">
    <property type="entry name" value="PHOSPHATE TRANSPORTER"/>
    <property type="match status" value="1"/>
</dbReference>
<dbReference type="GO" id="GO:0016020">
    <property type="term" value="C:membrane"/>
    <property type="evidence" value="ECO:0007669"/>
    <property type="project" value="UniProtKB-SubCell"/>
</dbReference>
<dbReference type="GO" id="GO:0005315">
    <property type="term" value="F:phosphate transmembrane transporter activity"/>
    <property type="evidence" value="ECO:0007669"/>
    <property type="project" value="InterPro"/>
</dbReference>
<dbReference type="GO" id="GO:0035435">
    <property type="term" value="P:phosphate ion transmembrane transport"/>
    <property type="evidence" value="ECO:0007669"/>
    <property type="project" value="TreeGrafter"/>
</dbReference>
<feature type="transmembrane region" description="Helical" evidence="8">
    <location>
        <begin position="256"/>
        <end position="276"/>
    </location>
</feature>
<dbReference type="PANTHER" id="PTHR11101:SF67">
    <property type="entry name" value="PHOSPHATE TRANSPORTER"/>
    <property type="match status" value="1"/>
</dbReference>
<dbReference type="AlphaFoldDB" id="A0A368FIK1"/>
<evidence type="ECO:0000256" key="8">
    <source>
        <dbReference type="RuleBase" id="RU363058"/>
    </source>
</evidence>
<dbReference type="OrthoDB" id="260807at2759"/>
<dbReference type="STRING" id="29170.A0A368FIK1"/>
<keyword evidence="3 8" id="KW-0813">Transport</keyword>
<comment type="subcellular location">
    <subcellularLocation>
        <location evidence="1 8">Membrane</location>
        <topology evidence="1 8">Multi-pass membrane protein</topology>
    </subcellularLocation>
</comment>
<evidence type="ECO:0000256" key="4">
    <source>
        <dbReference type="ARBA" id="ARBA00022592"/>
    </source>
</evidence>
<accession>A0A368FIK1</accession>
<feature type="transmembrane region" description="Helical" evidence="8">
    <location>
        <begin position="346"/>
        <end position="368"/>
    </location>
</feature>
<proteinExistence type="inferred from homology"/>
<dbReference type="Pfam" id="PF01384">
    <property type="entry name" value="PHO4"/>
    <property type="match status" value="1"/>
</dbReference>
<keyword evidence="6 8" id="KW-1133">Transmembrane helix</keyword>
<evidence type="ECO:0000256" key="1">
    <source>
        <dbReference type="ARBA" id="ARBA00004141"/>
    </source>
</evidence>
<keyword evidence="10" id="KW-1185">Reference proteome</keyword>
<gene>
    <name evidence="9" type="ORF">ANCCAN_22137</name>
</gene>
<comment type="function">
    <text evidence="8">Sodium-phosphate symporter.</text>
</comment>
<organism evidence="9 10">
    <name type="scientific">Ancylostoma caninum</name>
    <name type="common">Dog hookworm</name>
    <dbReference type="NCBI Taxonomy" id="29170"/>
    <lineage>
        <taxon>Eukaryota</taxon>
        <taxon>Metazoa</taxon>
        <taxon>Ecdysozoa</taxon>
        <taxon>Nematoda</taxon>
        <taxon>Chromadorea</taxon>
        <taxon>Rhabditida</taxon>
        <taxon>Rhabditina</taxon>
        <taxon>Rhabditomorpha</taxon>
        <taxon>Strongyloidea</taxon>
        <taxon>Ancylostomatidae</taxon>
        <taxon>Ancylostomatinae</taxon>
        <taxon>Ancylostoma</taxon>
    </lineage>
</organism>
<evidence type="ECO:0000256" key="3">
    <source>
        <dbReference type="ARBA" id="ARBA00022448"/>
    </source>
</evidence>
<feature type="transmembrane region" description="Helical" evidence="8">
    <location>
        <begin position="120"/>
        <end position="138"/>
    </location>
</feature>
<keyword evidence="5 8" id="KW-0812">Transmembrane</keyword>
<reference evidence="9 10" key="1">
    <citation type="submission" date="2014-10" db="EMBL/GenBank/DDBJ databases">
        <title>Draft genome of the hookworm Ancylostoma caninum.</title>
        <authorList>
            <person name="Mitreva M."/>
        </authorList>
    </citation>
    <scope>NUCLEOTIDE SEQUENCE [LARGE SCALE GENOMIC DNA]</scope>
    <source>
        <strain evidence="9 10">Baltimore</strain>
    </source>
</reference>
<evidence type="ECO:0000256" key="5">
    <source>
        <dbReference type="ARBA" id="ARBA00022692"/>
    </source>
</evidence>
<evidence type="ECO:0000256" key="7">
    <source>
        <dbReference type="ARBA" id="ARBA00023136"/>
    </source>
</evidence>
<dbReference type="EMBL" id="JOJR01001163">
    <property type="protein sequence ID" value="RCN32061.1"/>
    <property type="molecule type" value="Genomic_DNA"/>
</dbReference>
<dbReference type="Proteomes" id="UP000252519">
    <property type="component" value="Unassembled WGS sequence"/>
</dbReference>
<comment type="similarity">
    <text evidence="2 8">Belongs to the inorganic phosphate transporter (PiT) (TC 2.A.20) family.</text>
</comment>
<evidence type="ECO:0000256" key="2">
    <source>
        <dbReference type="ARBA" id="ARBA00009916"/>
    </source>
</evidence>
<evidence type="ECO:0000313" key="9">
    <source>
        <dbReference type="EMBL" id="RCN32061.1"/>
    </source>
</evidence>
<feature type="transmembrane region" description="Helical" evidence="8">
    <location>
        <begin position="51"/>
        <end position="76"/>
    </location>
</feature>
<keyword evidence="7 8" id="KW-0472">Membrane</keyword>
<feature type="transmembrane region" description="Helical" evidence="8">
    <location>
        <begin position="12"/>
        <end position="39"/>
    </location>
</feature>
<feature type="transmembrane region" description="Helical" evidence="8">
    <location>
        <begin position="312"/>
        <end position="334"/>
    </location>
</feature>
<evidence type="ECO:0000313" key="10">
    <source>
        <dbReference type="Proteomes" id="UP000252519"/>
    </source>
</evidence>
<protein>
    <recommendedName>
        <fullName evidence="8">Phosphate transporter</fullName>
    </recommendedName>
</protein>
<evidence type="ECO:0000256" key="6">
    <source>
        <dbReference type="ARBA" id="ARBA00022989"/>
    </source>
</evidence>